<dbReference type="FunFam" id="1.25.40.10:FF:000090">
    <property type="entry name" value="Pentatricopeptide repeat-containing protein, chloroplastic"/>
    <property type="match status" value="1"/>
</dbReference>
<dbReference type="Pfam" id="PF13041">
    <property type="entry name" value="PPR_2"/>
    <property type="match status" value="2"/>
</dbReference>
<dbReference type="PANTHER" id="PTHR31756:SF3">
    <property type="entry name" value="PYRUVATE, PHOSPHATE DIKINASE REGULATORY PROTEIN 1, CHLOROPLASTIC"/>
    <property type="match status" value="1"/>
</dbReference>
<feature type="repeat" description="PPR" evidence="6">
    <location>
        <begin position="644"/>
        <end position="678"/>
    </location>
</feature>
<dbReference type="InterPro" id="IPR037070">
    <property type="entry name" value="Formiminotransferase_C_sf"/>
</dbReference>
<dbReference type="Pfam" id="PF20431">
    <property type="entry name" value="E_motif"/>
    <property type="match status" value="1"/>
</dbReference>
<dbReference type="GO" id="GO:0005524">
    <property type="term" value="F:ATP binding"/>
    <property type="evidence" value="ECO:0007669"/>
    <property type="project" value="InterPro"/>
</dbReference>
<evidence type="ECO:0000256" key="5">
    <source>
        <dbReference type="ARBA" id="ARBA00022777"/>
    </source>
</evidence>
<keyword evidence="10" id="KW-1185">Reference proteome</keyword>
<gene>
    <name evidence="9" type="primary">PCMP-H85</name>
    <name evidence="9" type="ORF">AXF42_Ash001599</name>
</gene>
<dbReference type="Pfam" id="PF01535">
    <property type="entry name" value="PPR"/>
    <property type="match status" value="1"/>
</dbReference>
<dbReference type="NCBIfam" id="NF003742">
    <property type="entry name" value="PRK05339.1"/>
    <property type="match status" value="1"/>
</dbReference>
<proteinExistence type="predicted"/>
<dbReference type="OrthoDB" id="416832at2759"/>
<dbReference type="EMBL" id="KZ452001">
    <property type="protein sequence ID" value="PKA52618.1"/>
    <property type="molecule type" value="Genomic_DNA"/>
</dbReference>
<organism evidence="9 10">
    <name type="scientific">Apostasia shenzhenica</name>
    <dbReference type="NCBI Taxonomy" id="1088818"/>
    <lineage>
        <taxon>Eukaryota</taxon>
        <taxon>Viridiplantae</taxon>
        <taxon>Streptophyta</taxon>
        <taxon>Embryophyta</taxon>
        <taxon>Tracheophyta</taxon>
        <taxon>Spermatophyta</taxon>
        <taxon>Magnoliopsida</taxon>
        <taxon>Liliopsida</taxon>
        <taxon>Asparagales</taxon>
        <taxon>Orchidaceae</taxon>
        <taxon>Apostasioideae</taxon>
        <taxon>Apostasia</taxon>
    </lineage>
</organism>
<reference evidence="9 10" key="1">
    <citation type="journal article" date="2017" name="Nature">
        <title>The Apostasia genome and the evolution of orchids.</title>
        <authorList>
            <person name="Zhang G.Q."/>
            <person name="Liu K.W."/>
            <person name="Li Z."/>
            <person name="Lohaus R."/>
            <person name="Hsiao Y.Y."/>
            <person name="Niu S.C."/>
            <person name="Wang J.Y."/>
            <person name="Lin Y.C."/>
            <person name="Xu Q."/>
            <person name="Chen L.J."/>
            <person name="Yoshida K."/>
            <person name="Fujiwara S."/>
            <person name="Wang Z.W."/>
            <person name="Zhang Y.Q."/>
            <person name="Mitsuda N."/>
            <person name="Wang M."/>
            <person name="Liu G.H."/>
            <person name="Pecoraro L."/>
            <person name="Huang H.X."/>
            <person name="Xiao X.J."/>
            <person name="Lin M."/>
            <person name="Wu X.Y."/>
            <person name="Wu W.L."/>
            <person name="Chen Y.Y."/>
            <person name="Chang S.B."/>
            <person name="Sakamoto S."/>
            <person name="Ohme-Takagi M."/>
            <person name="Yagi M."/>
            <person name="Zeng S.J."/>
            <person name="Shen C.Y."/>
            <person name="Yeh C.M."/>
            <person name="Luo Y.B."/>
            <person name="Tsai W.C."/>
            <person name="Van de Peer Y."/>
            <person name="Liu Z.J."/>
        </authorList>
    </citation>
    <scope>NUCLEOTIDE SEQUENCE [LARGE SCALE GENOMIC DNA]</scope>
    <source>
        <strain evidence="10">cv. Shenzhen</strain>
        <tissue evidence="9">Stem</tissue>
    </source>
</reference>
<dbReference type="GO" id="GO:0008270">
    <property type="term" value="F:zinc ion binding"/>
    <property type="evidence" value="ECO:0007669"/>
    <property type="project" value="InterPro"/>
</dbReference>
<feature type="repeat" description="PPR" evidence="6">
    <location>
        <begin position="847"/>
        <end position="881"/>
    </location>
</feature>
<evidence type="ECO:0000256" key="4">
    <source>
        <dbReference type="ARBA" id="ARBA00022741"/>
    </source>
</evidence>
<keyword evidence="2" id="KW-0808">Transferase</keyword>
<evidence type="ECO:0000256" key="1">
    <source>
        <dbReference type="ARBA" id="ARBA00022527"/>
    </source>
</evidence>
<keyword evidence="1" id="KW-0723">Serine/threonine-protein kinase</keyword>
<dbReference type="PANTHER" id="PTHR31756">
    <property type="entry name" value="PYRUVATE, PHOSPHATE DIKINASE REGULATORY PROTEIN 1, CHLOROPLASTIC"/>
    <property type="match status" value="1"/>
</dbReference>
<feature type="compositionally biased region" description="Acidic residues" evidence="7">
    <location>
        <begin position="471"/>
        <end position="480"/>
    </location>
</feature>
<dbReference type="Proteomes" id="UP000236161">
    <property type="component" value="Unassembled WGS sequence"/>
</dbReference>
<dbReference type="InterPro" id="IPR046848">
    <property type="entry name" value="E_motif"/>
</dbReference>
<name>A0A2I0AAP8_9ASPA</name>
<dbReference type="NCBIfam" id="TIGR00756">
    <property type="entry name" value="PPR"/>
    <property type="match status" value="3"/>
</dbReference>
<dbReference type="GO" id="GO:0005542">
    <property type="term" value="F:folic acid binding"/>
    <property type="evidence" value="ECO:0007669"/>
    <property type="project" value="InterPro"/>
</dbReference>
<sequence>MTAACSFSSPLPFRSAEPPHKIIRSAPRRTPLSTFAHEAATCSCLRRFGKATLALSPLFYKRSFHLIFSSETGSALSTQMLKSMLACCKLYISESRNALALESIERAARLCPEVVIINKFEDKEYNRVGYTLVSACGENAPENSIDSSALMKAVFSMVEAAFKYVDLKRHFGTHPRLGIVDHICFHPLAQVSLDHAAGLAKSLAADIGRRLKVPTYLYGAAHEGGRALHSIRRELGYFKPNLEGSKWAGGLQPNLFYAKKPDEGPCEANPARGVVVVGATNWVDNYNVPVRSSDIFAVRRIARRVSERGRGLKWVQAIALVHGEGRVEVACNLLKSDRIGAGQVQLEVQRFAAKDEKKMLLTKILPSATAPITASSRPKLRRARLPSSQRFLSCLPKEDESDAAASCETPPPMLPKASPQLNRWSRARALRSGRSLNWPALRKKTASPPSSSPASSSSSSLLGELISSEGGESDNDEEDLVPPPPVDGKAIYMVSDGTGWTAEHSVNAALGQFEHCLVDRGCPVNTHLFSGVIEGFCWSLHMAMNSVQNPSTVSIPRFYRKFKSPRASQSKPQKVASSEYGFLLQSCIESRSLSKGKELHLRIKEAGYERNKDLIPKLLKLYTVCDRVDDARELFDRTPNRSLDISAWTAMISGYIRNGASSQAIALFCEMLELGLEPDSYTFSVLLKALAGLGLNRLISSMHSLIIKCGYGSFLSVGNSLVHAYGSFGDVCGAQKVFERMADRDVISWSSAIYAFSSSKYYFESTVLFSRMQFEGFIKPNERTVVSLLPACGFFSSFRRGQAIHAYAIRNGFDSNIIVSSALVTMYSRCGDPDGAFRVFNRMEERNVVVWTSMIEGLSMNGRSEMALELFKEMLDQGLTPNSITLLVVLSACSHDGLVDDGLEIFYTMKEKFGMEPGIEHHACVVGMLGRQGRLEDAESFIEMMSLPPTGCVLGPLLGACQVHHNVKLGEILAKKLFELEPYNESNYIILSNIYASVGRWDDVCRVRKLMVVKGLSKSSGCSWIEMKDKVYLFDAHDHSCPEVESIYAKLVELHYMIEKAGYVPSTKFVLRDLDEDDKKRLLCSHSERLAIAFGLLKAPPSVPIRISKNIRICGDCHHAIKLISKVEDVDRLMEIIKQAAKEGALVLYTFADPAMAESAEQACKLWGLPSTDILRPTIEAIATHIGVPPSGIPRGAPGRNPLTEDYFKRIEAIDFTIKQDDGALPQNLNRAHIVLVGVSRTGKTPLSIYLAQKGYKVANFPIVMGIDMPKAIFEINQEKIFGVTINPVVLQTIRKARAKTLGFKGDMKNNYSDMEHVRAELEFADRIFAQNPVWPVIEVTGKAIEETAAVVVRIYHDRRKKCFLPRISKRY</sequence>
<keyword evidence="3" id="KW-0677">Repeat</keyword>
<protein>
    <submittedName>
        <fullName evidence="9">Pentatricopeptide repeat-containing protein</fullName>
    </submittedName>
</protein>
<dbReference type="InterPro" id="IPR037064">
    <property type="entry name" value="Formiminotransferase_N_sf"/>
</dbReference>
<evidence type="ECO:0000313" key="10">
    <source>
        <dbReference type="Proteomes" id="UP000236161"/>
    </source>
</evidence>
<evidence type="ECO:0000259" key="8">
    <source>
        <dbReference type="SMART" id="SM01222"/>
    </source>
</evidence>
<dbReference type="Pfam" id="PF07837">
    <property type="entry name" value="FTCD_N"/>
    <property type="match status" value="1"/>
</dbReference>
<evidence type="ECO:0000256" key="7">
    <source>
        <dbReference type="SAM" id="MobiDB-lite"/>
    </source>
</evidence>
<feature type="region of interest" description="Disordered" evidence="7">
    <location>
        <begin position="402"/>
        <end position="422"/>
    </location>
</feature>
<dbReference type="Gene3D" id="3.30.70.670">
    <property type="entry name" value="Formiminotransferase, C-terminal subdomain"/>
    <property type="match status" value="1"/>
</dbReference>
<feature type="region of interest" description="Disordered" evidence="7">
    <location>
        <begin position="437"/>
        <end position="488"/>
    </location>
</feature>
<dbReference type="GO" id="GO:0004674">
    <property type="term" value="F:protein serine/threonine kinase activity"/>
    <property type="evidence" value="ECO:0007669"/>
    <property type="project" value="UniProtKB-KW"/>
</dbReference>
<evidence type="ECO:0000256" key="2">
    <source>
        <dbReference type="ARBA" id="ARBA00022679"/>
    </source>
</evidence>
<evidence type="ECO:0000313" key="9">
    <source>
        <dbReference type="EMBL" id="PKA52618.1"/>
    </source>
</evidence>
<dbReference type="SUPFAM" id="SSF55116">
    <property type="entry name" value="Formiminotransferase domain of formiminotransferase-cyclodeaminase"/>
    <property type="match status" value="1"/>
</dbReference>
<dbReference type="InterPro" id="IPR011990">
    <property type="entry name" value="TPR-like_helical_dom_sf"/>
</dbReference>
<accession>A0A2I0AAP8</accession>
<dbReference type="Gene3D" id="3.30.990.10">
    <property type="entry name" value="Formiminotransferase, N-terminal subdomain"/>
    <property type="match status" value="1"/>
</dbReference>
<dbReference type="InterPro" id="IPR022384">
    <property type="entry name" value="FormiminoTrfase_cat_dom_sf"/>
</dbReference>
<evidence type="ECO:0000256" key="6">
    <source>
        <dbReference type="PROSITE-ProRule" id="PRU00708"/>
    </source>
</evidence>
<dbReference type="InterPro" id="IPR012886">
    <property type="entry name" value="Formiminotransferase_N"/>
</dbReference>
<feature type="domain" description="Formiminotransferase N-terminal subdomain" evidence="8">
    <location>
        <begin position="84"/>
        <end position="281"/>
    </location>
</feature>
<evidence type="ECO:0000256" key="3">
    <source>
        <dbReference type="ARBA" id="ARBA00022737"/>
    </source>
</evidence>
<feature type="compositionally biased region" description="Low complexity" evidence="7">
    <location>
        <begin position="447"/>
        <end position="470"/>
    </location>
</feature>
<dbReference type="Pfam" id="PF03618">
    <property type="entry name" value="Kinase-PPPase"/>
    <property type="match status" value="1"/>
</dbReference>
<dbReference type="InterPro" id="IPR005177">
    <property type="entry name" value="Kinase-pyrophosphorylase"/>
</dbReference>
<dbReference type="SMART" id="SM01222">
    <property type="entry name" value="FTCD_N"/>
    <property type="match status" value="1"/>
</dbReference>
<dbReference type="PROSITE" id="PS51375">
    <property type="entry name" value="PPR"/>
    <property type="match status" value="3"/>
</dbReference>
<keyword evidence="4" id="KW-0547">Nucleotide-binding</keyword>
<dbReference type="InterPro" id="IPR002885">
    <property type="entry name" value="PPR_rpt"/>
</dbReference>
<dbReference type="Gene3D" id="1.25.40.10">
    <property type="entry name" value="Tetratricopeptide repeat domain"/>
    <property type="match status" value="4"/>
</dbReference>
<feature type="repeat" description="PPR" evidence="6">
    <location>
        <begin position="816"/>
        <end position="846"/>
    </location>
</feature>
<keyword evidence="5" id="KW-0418">Kinase</keyword>